<protein>
    <submittedName>
        <fullName evidence="1">Uncharacterized protein</fullName>
    </submittedName>
</protein>
<name>A0A0L0GFN1_9EUKA</name>
<reference evidence="1 2" key="1">
    <citation type="submission" date="2011-02" db="EMBL/GenBank/DDBJ databases">
        <title>The Genome Sequence of Sphaeroforma arctica JP610.</title>
        <authorList>
            <consortium name="The Broad Institute Genome Sequencing Platform"/>
            <person name="Russ C."/>
            <person name="Cuomo C."/>
            <person name="Young S.K."/>
            <person name="Zeng Q."/>
            <person name="Gargeya S."/>
            <person name="Alvarado L."/>
            <person name="Berlin A."/>
            <person name="Chapman S.B."/>
            <person name="Chen Z."/>
            <person name="Freedman E."/>
            <person name="Gellesch M."/>
            <person name="Goldberg J."/>
            <person name="Griggs A."/>
            <person name="Gujja S."/>
            <person name="Heilman E."/>
            <person name="Heiman D."/>
            <person name="Howarth C."/>
            <person name="Mehta T."/>
            <person name="Neiman D."/>
            <person name="Pearson M."/>
            <person name="Roberts A."/>
            <person name="Saif S."/>
            <person name="Shea T."/>
            <person name="Shenoy N."/>
            <person name="Sisk P."/>
            <person name="Stolte C."/>
            <person name="Sykes S."/>
            <person name="White J."/>
            <person name="Yandava C."/>
            <person name="Burger G."/>
            <person name="Gray M.W."/>
            <person name="Holland P.W.H."/>
            <person name="King N."/>
            <person name="Lang F.B.F."/>
            <person name="Roger A.J."/>
            <person name="Ruiz-Trillo I."/>
            <person name="Haas B."/>
            <person name="Nusbaum C."/>
            <person name="Birren B."/>
        </authorList>
    </citation>
    <scope>NUCLEOTIDE SEQUENCE [LARGE SCALE GENOMIC DNA]</scope>
    <source>
        <strain evidence="1 2">JP610</strain>
    </source>
</reference>
<proteinExistence type="predicted"/>
<dbReference type="GeneID" id="25900598"/>
<dbReference type="Proteomes" id="UP000054560">
    <property type="component" value="Unassembled WGS sequence"/>
</dbReference>
<dbReference type="RefSeq" id="XP_014161739.1">
    <property type="nucleotide sequence ID" value="XM_014306264.1"/>
</dbReference>
<evidence type="ECO:0000313" key="2">
    <source>
        <dbReference type="Proteomes" id="UP000054560"/>
    </source>
</evidence>
<organism evidence="1 2">
    <name type="scientific">Sphaeroforma arctica JP610</name>
    <dbReference type="NCBI Taxonomy" id="667725"/>
    <lineage>
        <taxon>Eukaryota</taxon>
        <taxon>Ichthyosporea</taxon>
        <taxon>Ichthyophonida</taxon>
        <taxon>Sphaeroforma</taxon>
    </lineage>
</organism>
<gene>
    <name evidence="1" type="ORF">SARC_00094</name>
</gene>
<dbReference type="EMBL" id="KQ241598">
    <property type="protein sequence ID" value="KNC87837.1"/>
    <property type="molecule type" value="Genomic_DNA"/>
</dbReference>
<sequence length="268" mass="29945">MPVFKEKGERLLAALNISRQTTHSYPYYASLSREHFMEAVCEVGRVVGESITLSDDPCASLVYAMTMHVAGERKCGSADARHVLEVYMNSRETFNKLARDLVLPDRIPLGYFGSPANATGLVCLTNMDRIILEHGNQSQNDGLGWVYRAVPPSLVETITLFAVTQQEEFHAALLNFAFTSCTTDLEVASRLVSRDRGCCVLAFQIPEEVNYFDGRVFNTMGEGEIIIQRNTYFSNFQKPADPVNGITVVECTLDLLQRPLSIYISKVR</sequence>
<dbReference type="AlphaFoldDB" id="A0A0L0GFN1"/>
<keyword evidence="2" id="KW-1185">Reference proteome</keyword>
<evidence type="ECO:0000313" key="1">
    <source>
        <dbReference type="EMBL" id="KNC87837.1"/>
    </source>
</evidence>
<accession>A0A0L0GFN1</accession>